<keyword evidence="8" id="KW-0539">Nucleus</keyword>
<keyword evidence="3" id="KW-0158">Chromosome</keyword>
<evidence type="ECO:0000256" key="8">
    <source>
        <dbReference type="ARBA" id="ARBA00023242"/>
    </source>
</evidence>
<evidence type="ECO:0000256" key="9">
    <source>
        <dbReference type="ARBA" id="ARBA00032813"/>
    </source>
</evidence>
<dbReference type="InterPro" id="IPR044597">
    <property type="entry name" value="SMH1-6"/>
</dbReference>
<evidence type="ECO:0000256" key="1">
    <source>
        <dbReference type="ARBA" id="ARBA00004286"/>
    </source>
</evidence>
<organism evidence="15 16">
    <name type="scientific">Camellia sinensis</name>
    <name type="common">Tea plant</name>
    <name type="synonym">Thea sinensis</name>
    <dbReference type="NCBI Taxonomy" id="4442"/>
    <lineage>
        <taxon>Eukaryota</taxon>
        <taxon>Viridiplantae</taxon>
        <taxon>Streptophyta</taxon>
        <taxon>Embryophyta</taxon>
        <taxon>Tracheophyta</taxon>
        <taxon>Spermatophyta</taxon>
        <taxon>Magnoliopsida</taxon>
        <taxon>eudicotyledons</taxon>
        <taxon>Gunneridae</taxon>
        <taxon>Pentapetalae</taxon>
        <taxon>asterids</taxon>
        <taxon>Ericales</taxon>
        <taxon>Theaceae</taxon>
        <taxon>Camellia</taxon>
    </lineage>
</organism>
<accession>A0A7J7FXV8</accession>
<keyword evidence="5 10" id="KW-0175">Coiled coil</keyword>
<dbReference type="PROSITE" id="PS51294">
    <property type="entry name" value="HTH_MYB"/>
    <property type="match status" value="1"/>
</dbReference>
<dbReference type="PANTHER" id="PTHR46267:SF3">
    <property type="entry name" value="TELOMERE REPEAT-BINDING FACTOR 4-RELATED"/>
    <property type="match status" value="1"/>
</dbReference>
<keyword evidence="6" id="KW-0238">DNA-binding</keyword>
<dbReference type="GO" id="GO:0005730">
    <property type="term" value="C:nucleolus"/>
    <property type="evidence" value="ECO:0007669"/>
    <property type="project" value="UniProtKB-SubCell"/>
</dbReference>
<gene>
    <name evidence="15" type="ORF">HYC85_027997</name>
</gene>
<evidence type="ECO:0000256" key="7">
    <source>
        <dbReference type="ARBA" id="ARBA00023163"/>
    </source>
</evidence>
<feature type="domain" description="Myb-like" evidence="12">
    <location>
        <begin position="1"/>
        <end position="57"/>
    </location>
</feature>
<evidence type="ECO:0000313" key="16">
    <source>
        <dbReference type="Proteomes" id="UP000593564"/>
    </source>
</evidence>
<dbReference type="SMART" id="SM00526">
    <property type="entry name" value="H15"/>
    <property type="match status" value="1"/>
</dbReference>
<feature type="region of interest" description="Disordered" evidence="11">
    <location>
        <begin position="174"/>
        <end position="193"/>
    </location>
</feature>
<dbReference type="Pfam" id="PF00249">
    <property type="entry name" value="Myb_DNA-binding"/>
    <property type="match status" value="1"/>
</dbReference>
<evidence type="ECO:0000256" key="10">
    <source>
        <dbReference type="SAM" id="Coils"/>
    </source>
</evidence>
<name>A0A7J7FXV8_CAMSI</name>
<evidence type="ECO:0000256" key="4">
    <source>
        <dbReference type="ARBA" id="ARBA00023015"/>
    </source>
</evidence>
<proteinExistence type="predicted"/>
<evidence type="ECO:0000313" key="15">
    <source>
        <dbReference type="EMBL" id="KAF5931826.1"/>
    </source>
</evidence>
<dbReference type="Gene3D" id="1.10.10.60">
    <property type="entry name" value="Homeodomain-like"/>
    <property type="match status" value="1"/>
</dbReference>
<reference evidence="15 16" key="2">
    <citation type="submission" date="2020-07" db="EMBL/GenBank/DDBJ databases">
        <title>Genome assembly of wild tea tree DASZ reveals pedigree and selection history of tea varieties.</title>
        <authorList>
            <person name="Zhang W."/>
        </authorList>
    </citation>
    <scope>NUCLEOTIDE SEQUENCE [LARGE SCALE GENOMIC DNA]</scope>
    <source>
        <strain evidence="16">cv. G240</strain>
        <tissue evidence="15">Leaf</tissue>
    </source>
</reference>
<reference evidence="16" key="1">
    <citation type="journal article" date="2020" name="Nat. Commun.">
        <title>Genome assembly of wild tea tree DASZ reveals pedigree and selection history of tea varieties.</title>
        <authorList>
            <person name="Zhang W."/>
            <person name="Zhang Y."/>
            <person name="Qiu H."/>
            <person name="Guo Y."/>
            <person name="Wan H."/>
            <person name="Zhang X."/>
            <person name="Scossa F."/>
            <person name="Alseekh S."/>
            <person name="Zhang Q."/>
            <person name="Wang P."/>
            <person name="Xu L."/>
            <person name="Schmidt M.H."/>
            <person name="Jia X."/>
            <person name="Li D."/>
            <person name="Zhu A."/>
            <person name="Guo F."/>
            <person name="Chen W."/>
            <person name="Ni D."/>
            <person name="Usadel B."/>
            <person name="Fernie A.R."/>
            <person name="Wen W."/>
        </authorList>
    </citation>
    <scope>NUCLEOTIDE SEQUENCE [LARGE SCALE GENOMIC DNA]</scope>
    <source>
        <strain evidence="16">cv. G240</strain>
    </source>
</reference>
<dbReference type="GO" id="GO:0003691">
    <property type="term" value="F:double-stranded telomeric DNA binding"/>
    <property type="evidence" value="ECO:0007669"/>
    <property type="project" value="InterPro"/>
</dbReference>
<feature type="coiled-coil region" evidence="10">
    <location>
        <begin position="200"/>
        <end position="234"/>
    </location>
</feature>
<dbReference type="GO" id="GO:0006334">
    <property type="term" value="P:nucleosome assembly"/>
    <property type="evidence" value="ECO:0007669"/>
    <property type="project" value="InterPro"/>
</dbReference>
<dbReference type="Gene3D" id="1.10.10.10">
    <property type="entry name" value="Winged helix-like DNA-binding domain superfamily/Winged helix DNA-binding domain"/>
    <property type="match status" value="1"/>
</dbReference>
<dbReference type="GO" id="GO:0000786">
    <property type="term" value="C:nucleosome"/>
    <property type="evidence" value="ECO:0007669"/>
    <property type="project" value="InterPro"/>
</dbReference>
<dbReference type="EMBL" id="JACBKZ010000014">
    <property type="protein sequence ID" value="KAF5931826.1"/>
    <property type="molecule type" value="Genomic_DNA"/>
</dbReference>
<dbReference type="Pfam" id="PF00538">
    <property type="entry name" value="Linker_histone"/>
    <property type="match status" value="1"/>
</dbReference>
<evidence type="ECO:0000259" key="13">
    <source>
        <dbReference type="PROSITE" id="PS51294"/>
    </source>
</evidence>
<evidence type="ECO:0000256" key="2">
    <source>
        <dbReference type="ARBA" id="ARBA00004604"/>
    </source>
</evidence>
<dbReference type="InterPro" id="IPR017930">
    <property type="entry name" value="Myb_dom"/>
</dbReference>
<dbReference type="SUPFAM" id="SSF46785">
    <property type="entry name" value="Winged helix' DNA-binding domain"/>
    <property type="match status" value="1"/>
</dbReference>
<dbReference type="PROSITE" id="PS50090">
    <property type="entry name" value="MYB_LIKE"/>
    <property type="match status" value="1"/>
</dbReference>
<dbReference type="InterPro" id="IPR036390">
    <property type="entry name" value="WH_DNA-bd_sf"/>
</dbReference>
<dbReference type="InterPro" id="IPR009057">
    <property type="entry name" value="Homeodomain-like_sf"/>
</dbReference>
<evidence type="ECO:0000256" key="3">
    <source>
        <dbReference type="ARBA" id="ARBA00022454"/>
    </source>
</evidence>
<comment type="subcellular location">
    <subcellularLocation>
        <location evidence="1">Chromosome</location>
    </subcellularLocation>
    <subcellularLocation>
        <location evidence="2">Nucleus</location>
        <location evidence="2">Nucleolus</location>
    </subcellularLocation>
</comment>
<dbReference type="PROSITE" id="PS51504">
    <property type="entry name" value="H15"/>
    <property type="match status" value="1"/>
</dbReference>
<dbReference type="SUPFAM" id="SSF46689">
    <property type="entry name" value="Homeodomain-like"/>
    <property type="match status" value="1"/>
</dbReference>
<dbReference type="PANTHER" id="PTHR46267">
    <property type="entry name" value="SINGLE MYB HISTONE 4"/>
    <property type="match status" value="1"/>
</dbReference>
<dbReference type="InterPro" id="IPR036388">
    <property type="entry name" value="WH-like_DNA-bd_sf"/>
</dbReference>
<dbReference type="SMART" id="SM00717">
    <property type="entry name" value="SANT"/>
    <property type="match status" value="1"/>
</dbReference>
<sequence>MGNQKQKWTTEEEEALRAGVAKHGTGKWKNILKDPDFALSLSQRSNIDLKDKWRNMGISTAAHSSKEKIRIPRVKAITAGPLTNGQNSASASLIDDDKDGKTAPRYNAMIFEALTAIKDSNGADISAILNFIERRHEVPQNFRRSLSSKLRRLVLQGKLEKVQNCYKIKRPAMLGTKTPTPKQKDIRSRPPQNSGLVITRETVEEAARTTARKVAEAENKSSVAAEAVREAERITKMAEENELMLQFVKEIYDQCSRGELAKMFCENDIGGIFGSKLNCGYDHLLARPYFNALMTTVFFGKRPHYYFFINMVNELLMKKCLTVIQLKISLDFSRVKSSI</sequence>
<evidence type="ECO:0000256" key="6">
    <source>
        <dbReference type="ARBA" id="ARBA00023125"/>
    </source>
</evidence>
<comment type="caution">
    <text evidence="15">The sequence shown here is derived from an EMBL/GenBank/DDBJ whole genome shotgun (WGS) entry which is preliminary data.</text>
</comment>
<feature type="domain" description="HTH myb-type" evidence="13">
    <location>
        <begin position="1"/>
        <end position="61"/>
    </location>
</feature>
<keyword evidence="4" id="KW-0805">Transcription regulation</keyword>
<keyword evidence="7" id="KW-0804">Transcription</keyword>
<evidence type="ECO:0000259" key="12">
    <source>
        <dbReference type="PROSITE" id="PS50090"/>
    </source>
</evidence>
<evidence type="ECO:0000256" key="11">
    <source>
        <dbReference type="SAM" id="MobiDB-lite"/>
    </source>
</evidence>
<dbReference type="FunFam" id="1.10.10.60:FF:000168">
    <property type="entry name" value="Telomere repeat-binding factor 1"/>
    <property type="match status" value="1"/>
</dbReference>
<dbReference type="AlphaFoldDB" id="A0A7J7FXV8"/>
<dbReference type="InterPro" id="IPR001005">
    <property type="entry name" value="SANT/Myb"/>
</dbReference>
<keyword evidence="16" id="KW-1185">Reference proteome</keyword>
<evidence type="ECO:0000259" key="14">
    <source>
        <dbReference type="PROSITE" id="PS51504"/>
    </source>
</evidence>
<dbReference type="CDD" id="cd11660">
    <property type="entry name" value="SANT_TRF"/>
    <property type="match status" value="1"/>
</dbReference>
<feature type="domain" description="H15" evidence="14">
    <location>
        <begin position="102"/>
        <end position="170"/>
    </location>
</feature>
<protein>
    <recommendedName>
        <fullName evidence="9">MYB transcription factor</fullName>
    </recommendedName>
</protein>
<dbReference type="InterPro" id="IPR005818">
    <property type="entry name" value="Histone_H1/H5_H15"/>
</dbReference>
<evidence type="ECO:0000256" key="5">
    <source>
        <dbReference type="ARBA" id="ARBA00023054"/>
    </source>
</evidence>
<dbReference type="Proteomes" id="UP000593564">
    <property type="component" value="Unassembled WGS sequence"/>
</dbReference>